<keyword evidence="17" id="KW-1185">Reference proteome</keyword>
<keyword evidence="5 14" id="KW-0552">Olfaction</keyword>
<evidence type="ECO:0000256" key="10">
    <source>
        <dbReference type="ARBA" id="ARBA00023170"/>
    </source>
</evidence>
<organism evidence="16 17">
    <name type="scientific">Leptobrachium leishanense</name>
    <name type="common">Leishan spiny toad</name>
    <dbReference type="NCBI Taxonomy" id="445787"/>
    <lineage>
        <taxon>Eukaryota</taxon>
        <taxon>Metazoa</taxon>
        <taxon>Chordata</taxon>
        <taxon>Craniata</taxon>
        <taxon>Vertebrata</taxon>
        <taxon>Euteleostomi</taxon>
        <taxon>Amphibia</taxon>
        <taxon>Batrachia</taxon>
        <taxon>Anura</taxon>
        <taxon>Pelobatoidea</taxon>
        <taxon>Megophryidae</taxon>
        <taxon>Leptobrachium</taxon>
    </lineage>
</organism>
<dbReference type="GeneTree" id="ENSGT01150000286990"/>
<evidence type="ECO:0000313" key="16">
    <source>
        <dbReference type="Ensembl" id="ENSLLEP00000008044.1"/>
    </source>
</evidence>
<dbReference type="Gene3D" id="1.20.1070.10">
    <property type="entry name" value="Rhodopsin 7-helix transmembrane proteins"/>
    <property type="match status" value="1"/>
</dbReference>
<comment type="similarity">
    <text evidence="13">Belongs to the G-protein coupled receptor 1 family.</text>
</comment>
<dbReference type="AlphaFoldDB" id="A0A8C5M195"/>
<dbReference type="InterPro" id="IPR000276">
    <property type="entry name" value="GPCR_Rhodpsn"/>
</dbReference>
<evidence type="ECO:0000256" key="4">
    <source>
        <dbReference type="ARBA" id="ARBA00022692"/>
    </source>
</evidence>
<dbReference type="InterPro" id="IPR050939">
    <property type="entry name" value="Olfactory_GPCR1"/>
</dbReference>
<evidence type="ECO:0000256" key="9">
    <source>
        <dbReference type="ARBA" id="ARBA00023157"/>
    </source>
</evidence>
<feature type="domain" description="G-protein coupled receptors family 1 profile" evidence="15">
    <location>
        <begin position="57"/>
        <end position="304"/>
    </location>
</feature>
<evidence type="ECO:0000256" key="3">
    <source>
        <dbReference type="ARBA" id="ARBA00022606"/>
    </source>
</evidence>
<keyword evidence="8 14" id="KW-0472">Membrane</keyword>
<dbReference type="PRINTS" id="PR00237">
    <property type="entry name" value="GPCRRHODOPSN"/>
</dbReference>
<feature type="transmembrane region" description="Helical" evidence="14">
    <location>
        <begin position="287"/>
        <end position="306"/>
    </location>
</feature>
<keyword evidence="2 14" id="KW-1003">Cell membrane</keyword>
<dbReference type="PROSITE" id="PS50262">
    <property type="entry name" value="G_PROTEIN_RECEP_F1_2"/>
    <property type="match status" value="1"/>
</dbReference>
<protein>
    <recommendedName>
        <fullName evidence="14">Olfactory receptor</fullName>
    </recommendedName>
</protein>
<proteinExistence type="inferred from homology"/>
<reference evidence="16" key="2">
    <citation type="submission" date="2025-09" db="UniProtKB">
        <authorList>
            <consortium name="Ensembl"/>
        </authorList>
    </citation>
    <scope>IDENTIFICATION</scope>
</reference>
<keyword evidence="10 13" id="KW-0675">Receptor</keyword>
<keyword evidence="9" id="KW-1015">Disulfide bond</keyword>
<evidence type="ECO:0000256" key="14">
    <source>
        <dbReference type="RuleBase" id="RU363047"/>
    </source>
</evidence>
<dbReference type="InterPro" id="IPR000725">
    <property type="entry name" value="Olfact_rcpt"/>
</dbReference>
<evidence type="ECO:0000256" key="7">
    <source>
        <dbReference type="ARBA" id="ARBA00023040"/>
    </source>
</evidence>
<keyword evidence="12 13" id="KW-0807">Transducer</keyword>
<evidence type="ECO:0000259" key="15">
    <source>
        <dbReference type="PROSITE" id="PS50262"/>
    </source>
</evidence>
<keyword evidence="4 13" id="KW-0812">Transmembrane</keyword>
<feature type="transmembrane region" description="Helical" evidence="14">
    <location>
        <begin position="254"/>
        <end position="275"/>
    </location>
</feature>
<name>A0A8C5M195_9ANUR</name>
<evidence type="ECO:0000256" key="12">
    <source>
        <dbReference type="ARBA" id="ARBA00023224"/>
    </source>
</evidence>
<sequence>MENAQTAVSGVLDRKAMILENQTLIHEFVVLALHNNQVERMVLYFVLLLVYLVTLVGNLLIIVTSYFDVHLHSPMYYFLSNFSVSEIIFTTNITPNMLVALWHGSWTISLNNCLIQFYVYSITIWAACLLLPVMSYDRYLAICKPLHYSSVMNHRLCLHLASWCWIIGFTMPILEIVPMSLMSYCGTNIIDHFFCDFGPMLQLSCSDTHFIEMLDYVLTFPIFVFPVIFIIVSYIKIIYTIFQIPTTNGRKKSFSTCSSHLIVVCTYYGTCIFIYMVPSNNFTVKKVVSLLYTVVTPLVNPFIYSLRSKDFRRSIVKLSIKLRELR</sequence>
<dbReference type="Ensembl" id="ENSLLET00000008368.1">
    <property type="protein sequence ID" value="ENSLLEP00000008044.1"/>
    <property type="gene ID" value="ENSLLEG00000005106.1"/>
</dbReference>
<dbReference type="Proteomes" id="UP000694569">
    <property type="component" value="Unplaced"/>
</dbReference>
<feature type="transmembrane region" description="Helical" evidence="14">
    <location>
        <begin position="156"/>
        <end position="174"/>
    </location>
</feature>
<dbReference type="SUPFAM" id="SSF81321">
    <property type="entry name" value="Family A G protein-coupled receptor-like"/>
    <property type="match status" value="1"/>
</dbReference>
<dbReference type="GO" id="GO:0005886">
    <property type="term" value="C:plasma membrane"/>
    <property type="evidence" value="ECO:0007669"/>
    <property type="project" value="UniProtKB-SubCell"/>
</dbReference>
<reference evidence="16" key="1">
    <citation type="submission" date="2025-08" db="UniProtKB">
        <authorList>
            <consortium name="Ensembl"/>
        </authorList>
    </citation>
    <scope>IDENTIFICATION</scope>
</reference>
<feature type="transmembrane region" description="Helical" evidence="14">
    <location>
        <begin position="41"/>
        <end position="63"/>
    </location>
</feature>
<accession>A0A8C5M195</accession>
<keyword evidence="11" id="KW-0325">Glycoprotein</keyword>
<dbReference type="OrthoDB" id="9444602at2759"/>
<evidence type="ECO:0000256" key="5">
    <source>
        <dbReference type="ARBA" id="ARBA00022725"/>
    </source>
</evidence>
<keyword evidence="7 13" id="KW-0297">G-protein coupled receptor</keyword>
<keyword evidence="6 14" id="KW-1133">Transmembrane helix</keyword>
<dbReference type="Pfam" id="PF13853">
    <property type="entry name" value="7tm_4"/>
    <property type="match status" value="1"/>
</dbReference>
<dbReference type="PROSITE" id="PS00237">
    <property type="entry name" value="G_PROTEIN_RECEP_F1_1"/>
    <property type="match status" value="1"/>
</dbReference>
<dbReference type="GO" id="GO:0004930">
    <property type="term" value="F:G protein-coupled receptor activity"/>
    <property type="evidence" value="ECO:0007669"/>
    <property type="project" value="UniProtKB-KW"/>
</dbReference>
<dbReference type="PANTHER" id="PTHR24242:SF253">
    <property type="entry name" value="OLFACTORY RECEPTOR-RELATED"/>
    <property type="match status" value="1"/>
</dbReference>
<dbReference type="GO" id="GO:0004984">
    <property type="term" value="F:olfactory receptor activity"/>
    <property type="evidence" value="ECO:0007669"/>
    <property type="project" value="InterPro"/>
</dbReference>
<evidence type="ECO:0000256" key="8">
    <source>
        <dbReference type="ARBA" id="ARBA00023136"/>
    </source>
</evidence>
<comment type="subcellular location">
    <subcellularLocation>
        <location evidence="1 14">Cell membrane</location>
        <topology evidence="1 14">Multi-pass membrane protein</topology>
    </subcellularLocation>
</comment>
<feature type="transmembrane region" description="Helical" evidence="14">
    <location>
        <begin position="216"/>
        <end position="242"/>
    </location>
</feature>
<feature type="transmembrane region" description="Helical" evidence="14">
    <location>
        <begin position="75"/>
        <end position="95"/>
    </location>
</feature>
<dbReference type="FunFam" id="1.20.1070.10:FF:000010">
    <property type="entry name" value="Olfactory receptor"/>
    <property type="match status" value="1"/>
</dbReference>
<dbReference type="InterPro" id="IPR017452">
    <property type="entry name" value="GPCR_Rhodpsn_7TM"/>
</dbReference>
<dbReference type="PRINTS" id="PR00245">
    <property type="entry name" value="OLFACTORYR"/>
</dbReference>
<evidence type="ECO:0000256" key="13">
    <source>
        <dbReference type="RuleBase" id="RU000688"/>
    </source>
</evidence>
<evidence type="ECO:0000256" key="1">
    <source>
        <dbReference type="ARBA" id="ARBA00004651"/>
    </source>
</evidence>
<dbReference type="PANTHER" id="PTHR24242">
    <property type="entry name" value="G-PROTEIN COUPLED RECEPTOR"/>
    <property type="match status" value="1"/>
</dbReference>
<evidence type="ECO:0000256" key="11">
    <source>
        <dbReference type="ARBA" id="ARBA00023180"/>
    </source>
</evidence>
<keyword evidence="3 14" id="KW-0716">Sensory transduction</keyword>
<evidence type="ECO:0000256" key="6">
    <source>
        <dbReference type="ARBA" id="ARBA00022989"/>
    </source>
</evidence>
<feature type="transmembrane region" description="Helical" evidence="14">
    <location>
        <begin position="115"/>
        <end position="136"/>
    </location>
</feature>
<evidence type="ECO:0000256" key="2">
    <source>
        <dbReference type="ARBA" id="ARBA00022475"/>
    </source>
</evidence>
<evidence type="ECO:0000313" key="17">
    <source>
        <dbReference type="Proteomes" id="UP000694569"/>
    </source>
</evidence>